<dbReference type="AlphaFoldDB" id="Q4RUX8"/>
<evidence type="ECO:0000256" key="1">
    <source>
        <dbReference type="SAM" id="SignalP"/>
    </source>
</evidence>
<proteinExistence type="predicted"/>
<name>Q4RUX8_TETNG</name>
<feature type="chain" id="PRO_5004242607" evidence="1">
    <location>
        <begin position="19"/>
        <end position="56"/>
    </location>
</feature>
<gene>
    <name evidence="2" type="ORF">GSTENG00028599001</name>
</gene>
<reference evidence="2" key="1">
    <citation type="journal article" date="2004" name="Nature">
        <title>Genome duplication in the teleost fish Tetraodon nigroviridis reveals the early vertebrate proto-karyotype.</title>
        <authorList>
            <person name="Jaillon O."/>
            <person name="Aury J.-M."/>
            <person name="Brunet F."/>
            <person name="Petit J.-L."/>
            <person name="Stange-Thomann N."/>
            <person name="Mauceli E."/>
            <person name="Bouneau L."/>
            <person name="Fischer C."/>
            <person name="Ozouf-Costaz C."/>
            <person name="Bernot A."/>
            <person name="Nicaud S."/>
            <person name="Jaffe D."/>
            <person name="Fisher S."/>
            <person name="Lutfalla G."/>
            <person name="Dossat C."/>
            <person name="Segurens B."/>
            <person name="Dasilva C."/>
            <person name="Salanoubat M."/>
            <person name="Levy M."/>
            <person name="Boudet N."/>
            <person name="Castellano S."/>
            <person name="Anthouard V."/>
            <person name="Jubin C."/>
            <person name="Castelli V."/>
            <person name="Katinka M."/>
            <person name="Vacherie B."/>
            <person name="Biemont C."/>
            <person name="Skalli Z."/>
            <person name="Cattolico L."/>
            <person name="Poulain J."/>
            <person name="De Berardinis V."/>
            <person name="Cruaud C."/>
            <person name="Duprat S."/>
            <person name="Brottier P."/>
            <person name="Coutanceau J.-P."/>
            <person name="Gouzy J."/>
            <person name="Parra G."/>
            <person name="Lardier G."/>
            <person name="Chapple C."/>
            <person name="McKernan K.J."/>
            <person name="McEwan P."/>
            <person name="Bosak S."/>
            <person name="Kellis M."/>
            <person name="Volff J.-N."/>
            <person name="Guigo R."/>
            <person name="Zody M.C."/>
            <person name="Mesirov J."/>
            <person name="Lindblad-Toh K."/>
            <person name="Birren B."/>
            <person name="Nusbaum C."/>
            <person name="Kahn D."/>
            <person name="Robinson-Rechavi M."/>
            <person name="Laudet V."/>
            <person name="Schachter V."/>
            <person name="Quetier F."/>
            <person name="Saurin W."/>
            <person name="Scarpelli C."/>
            <person name="Wincker P."/>
            <person name="Lander E.S."/>
            <person name="Weissenbach J."/>
            <person name="Roest Crollius H."/>
        </authorList>
    </citation>
    <scope>NUCLEOTIDE SEQUENCE [LARGE SCALE GENOMIC DNA]</scope>
</reference>
<reference evidence="2" key="2">
    <citation type="submission" date="2004-02" db="EMBL/GenBank/DDBJ databases">
        <authorList>
            <consortium name="Genoscope"/>
            <consortium name="Whitehead Institute Centre for Genome Research"/>
        </authorList>
    </citation>
    <scope>NUCLEOTIDE SEQUENCE</scope>
</reference>
<dbReference type="EMBL" id="CAAE01014993">
    <property type="protein sequence ID" value="CAG07804.1"/>
    <property type="molecule type" value="Genomic_DNA"/>
</dbReference>
<protein>
    <submittedName>
        <fullName evidence="2">(spotted green pufferfish) hypothetical protein</fullName>
    </submittedName>
</protein>
<organism evidence="2">
    <name type="scientific">Tetraodon nigroviridis</name>
    <name type="common">Spotted green pufferfish</name>
    <name type="synonym">Chelonodon nigroviridis</name>
    <dbReference type="NCBI Taxonomy" id="99883"/>
    <lineage>
        <taxon>Eukaryota</taxon>
        <taxon>Metazoa</taxon>
        <taxon>Chordata</taxon>
        <taxon>Craniata</taxon>
        <taxon>Vertebrata</taxon>
        <taxon>Euteleostomi</taxon>
        <taxon>Actinopterygii</taxon>
        <taxon>Neopterygii</taxon>
        <taxon>Teleostei</taxon>
        <taxon>Neoteleostei</taxon>
        <taxon>Acanthomorphata</taxon>
        <taxon>Eupercaria</taxon>
        <taxon>Tetraodontiformes</taxon>
        <taxon>Tetradontoidea</taxon>
        <taxon>Tetraodontidae</taxon>
        <taxon>Tetraodon</taxon>
    </lineage>
</organism>
<dbReference type="KEGG" id="tng:GSTEN00028599G001"/>
<feature type="signal peptide" evidence="1">
    <location>
        <begin position="1"/>
        <end position="18"/>
    </location>
</feature>
<keyword evidence="1" id="KW-0732">Signal</keyword>
<accession>Q4RUX8</accession>
<comment type="caution">
    <text evidence="2">The sequence shown here is derived from an EMBL/GenBank/DDBJ whole genome shotgun (WGS) entry which is preliminary data.</text>
</comment>
<evidence type="ECO:0000313" key="2">
    <source>
        <dbReference type="EMBL" id="CAG07804.1"/>
    </source>
</evidence>
<sequence>MQLYTLLMLLAIFSGATGLKCLACRGDYSCWTVGCASKRRSLRDCDGGWCHWLHSQ</sequence>